<keyword evidence="5" id="KW-1185">Reference proteome</keyword>
<dbReference type="Pfam" id="PF00440">
    <property type="entry name" value="TetR_N"/>
    <property type="match status" value="1"/>
</dbReference>
<dbReference type="PANTHER" id="PTHR43479">
    <property type="entry name" value="ACREF/ENVCD OPERON REPRESSOR-RELATED"/>
    <property type="match status" value="1"/>
</dbReference>
<dbReference type="PROSITE" id="PS50977">
    <property type="entry name" value="HTH_TETR_2"/>
    <property type="match status" value="1"/>
</dbReference>
<organism evidence="4 5">
    <name type="scientific">Lacticaseibacillus pabuli</name>
    <dbReference type="NCBI Taxonomy" id="3025672"/>
    <lineage>
        <taxon>Bacteria</taxon>
        <taxon>Bacillati</taxon>
        <taxon>Bacillota</taxon>
        <taxon>Bacilli</taxon>
        <taxon>Lactobacillales</taxon>
        <taxon>Lactobacillaceae</taxon>
        <taxon>Lacticaseibacillus</taxon>
    </lineage>
</organism>
<proteinExistence type="predicted"/>
<accession>A0ABY7WRF6</accession>
<keyword evidence="1 2" id="KW-0238">DNA-binding</keyword>
<feature type="domain" description="HTH tetR-type" evidence="3">
    <location>
        <begin position="9"/>
        <end position="69"/>
    </location>
</feature>
<protein>
    <submittedName>
        <fullName evidence="4">TetR/AcrR family transcriptional regulator</fullName>
    </submittedName>
</protein>
<dbReference type="InterPro" id="IPR001647">
    <property type="entry name" value="HTH_TetR"/>
</dbReference>
<dbReference type="PANTHER" id="PTHR43479:SF7">
    <property type="entry name" value="TETR-FAMILY TRANSCRIPTIONAL REGULATOR"/>
    <property type="match status" value="1"/>
</dbReference>
<gene>
    <name evidence="4" type="ORF">PQ472_00575</name>
</gene>
<dbReference type="Proteomes" id="UP001220377">
    <property type="component" value="Chromosome"/>
</dbReference>
<feature type="DNA-binding region" description="H-T-H motif" evidence="2">
    <location>
        <begin position="32"/>
        <end position="51"/>
    </location>
</feature>
<dbReference type="RefSeq" id="WP_274260454.1">
    <property type="nucleotide sequence ID" value="NZ_CP117884.1"/>
</dbReference>
<evidence type="ECO:0000313" key="4">
    <source>
        <dbReference type="EMBL" id="WDF82767.1"/>
    </source>
</evidence>
<sequence>MPQLNSSQIRTRKAILNTFNQLLAVRPFDQISVRLICETVPVHHSTFYRYFDDKFDLLQGYLIAEYDAVKDSADHLTAIIDQIMTHWAQFENLTRFNAQRDIYYELINMVSNILNEQALHTTTPGLLLDMVRESPHADYATYGLAGSVVGVIIKWNQQPDVNPNDLRQLFTDLAVDWQVQLAGIRHNTQSGASSADFS</sequence>
<dbReference type="Gene3D" id="1.10.357.10">
    <property type="entry name" value="Tetracycline Repressor, domain 2"/>
    <property type="match status" value="1"/>
</dbReference>
<evidence type="ECO:0000259" key="3">
    <source>
        <dbReference type="PROSITE" id="PS50977"/>
    </source>
</evidence>
<dbReference type="InterPro" id="IPR050624">
    <property type="entry name" value="HTH-type_Tx_Regulator"/>
</dbReference>
<evidence type="ECO:0000256" key="1">
    <source>
        <dbReference type="ARBA" id="ARBA00023125"/>
    </source>
</evidence>
<evidence type="ECO:0000256" key="2">
    <source>
        <dbReference type="PROSITE-ProRule" id="PRU00335"/>
    </source>
</evidence>
<name>A0ABY7WRF6_9LACO</name>
<reference evidence="4 5" key="1">
    <citation type="submission" date="2023-02" db="EMBL/GenBank/DDBJ databases">
        <title>Genome sequence of Lacticaseibacillus sp. KACC 23028.</title>
        <authorList>
            <person name="Kim S."/>
            <person name="Heo J."/>
            <person name="Kwon S.-W."/>
        </authorList>
    </citation>
    <scope>NUCLEOTIDE SEQUENCE [LARGE SCALE GENOMIC DNA]</scope>
    <source>
        <strain evidence="4 5">KACC 23028</strain>
    </source>
</reference>
<dbReference type="EMBL" id="CP117884">
    <property type="protein sequence ID" value="WDF82767.1"/>
    <property type="molecule type" value="Genomic_DNA"/>
</dbReference>
<evidence type="ECO:0000313" key="5">
    <source>
        <dbReference type="Proteomes" id="UP001220377"/>
    </source>
</evidence>
<dbReference type="SUPFAM" id="SSF46689">
    <property type="entry name" value="Homeodomain-like"/>
    <property type="match status" value="1"/>
</dbReference>
<dbReference type="InterPro" id="IPR009057">
    <property type="entry name" value="Homeodomain-like_sf"/>
</dbReference>